<comment type="caution">
    <text evidence="2">The sequence shown here is derived from an EMBL/GenBank/DDBJ whole genome shotgun (WGS) entry which is preliminary data.</text>
</comment>
<dbReference type="RefSeq" id="WP_111316604.1">
    <property type="nucleotide sequence ID" value="NZ_QKZT01000002.1"/>
</dbReference>
<organism evidence="2 3">
    <name type="scientific">Algoriphagus chordae</name>
    <dbReference type="NCBI Taxonomy" id="237019"/>
    <lineage>
        <taxon>Bacteria</taxon>
        <taxon>Pseudomonadati</taxon>
        <taxon>Bacteroidota</taxon>
        <taxon>Cytophagia</taxon>
        <taxon>Cytophagales</taxon>
        <taxon>Cyclobacteriaceae</taxon>
        <taxon>Algoriphagus</taxon>
    </lineage>
</organism>
<feature type="transmembrane region" description="Helical" evidence="1">
    <location>
        <begin position="6"/>
        <end position="26"/>
    </location>
</feature>
<keyword evidence="1" id="KW-0812">Transmembrane</keyword>
<sequence length="162" mass="19329">MSELTVIIVSIFLIAMVCLPLIINHYKQKNKANLLKERLKSEAQVSHLNTSDFETWRETYCIGLDQHNSQLLFLNILEKDVQVHKFDLGKVRLCRPIRNFREIKEGKVKRQIINKISLVLDQFDEHMKPFEVELYDEEKNDYIINEWELAQTWSKRINDLKN</sequence>
<protein>
    <submittedName>
        <fullName evidence="2">Uncharacterized protein</fullName>
    </submittedName>
</protein>
<evidence type="ECO:0000256" key="1">
    <source>
        <dbReference type="SAM" id="Phobius"/>
    </source>
</evidence>
<evidence type="ECO:0000313" key="3">
    <source>
        <dbReference type="Proteomes" id="UP000248882"/>
    </source>
</evidence>
<reference evidence="2 3" key="1">
    <citation type="submission" date="2018-06" db="EMBL/GenBank/DDBJ databases">
        <title>Genomic Encyclopedia of Archaeal and Bacterial Type Strains, Phase II (KMG-II): from individual species to whole genera.</title>
        <authorList>
            <person name="Goeker M."/>
        </authorList>
    </citation>
    <scope>NUCLEOTIDE SEQUENCE [LARGE SCALE GENOMIC DNA]</scope>
    <source>
        <strain evidence="2 3">DSM 19830</strain>
    </source>
</reference>
<dbReference type="EMBL" id="QKZT01000002">
    <property type="protein sequence ID" value="PZX56568.1"/>
    <property type="molecule type" value="Genomic_DNA"/>
</dbReference>
<dbReference type="AlphaFoldDB" id="A0A2W7R6R9"/>
<keyword evidence="1" id="KW-0472">Membrane</keyword>
<gene>
    <name evidence="2" type="ORF">LV85_00495</name>
</gene>
<proteinExistence type="predicted"/>
<evidence type="ECO:0000313" key="2">
    <source>
        <dbReference type="EMBL" id="PZX56568.1"/>
    </source>
</evidence>
<name>A0A2W7R6R9_9BACT</name>
<keyword evidence="3" id="KW-1185">Reference proteome</keyword>
<dbReference type="Proteomes" id="UP000248882">
    <property type="component" value="Unassembled WGS sequence"/>
</dbReference>
<dbReference type="OrthoDB" id="824707at2"/>
<keyword evidence="1" id="KW-1133">Transmembrane helix</keyword>
<accession>A0A2W7R6R9</accession>